<dbReference type="KEGG" id="gca:Galf_1494"/>
<dbReference type="RefSeq" id="WP_013293452.1">
    <property type="nucleotide sequence ID" value="NC_014394.1"/>
</dbReference>
<dbReference type="AlphaFoldDB" id="D9SG66"/>
<protein>
    <recommendedName>
        <fullName evidence="4">Lipoprotein</fullName>
    </recommendedName>
</protein>
<evidence type="ECO:0000256" key="1">
    <source>
        <dbReference type="SAM" id="SignalP"/>
    </source>
</evidence>
<dbReference type="EMBL" id="CP002159">
    <property type="protein sequence ID" value="ADL55513.1"/>
    <property type="molecule type" value="Genomic_DNA"/>
</dbReference>
<organism evidence="2 3">
    <name type="scientific">Gallionella capsiferriformans (strain ES-2)</name>
    <name type="common">Gallionella ferruginea capsiferriformans (strain ES-2)</name>
    <dbReference type="NCBI Taxonomy" id="395494"/>
    <lineage>
        <taxon>Bacteria</taxon>
        <taxon>Pseudomonadati</taxon>
        <taxon>Pseudomonadota</taxon>
        <taxon>Betaproteobacteria</taxon>
        <taxon>Nitrosomonadales</taxon>
        <taxon>Gallionellaceae</taxon>
        <taxon>Gallionella</taxon>
    </lineage>
</organism>
<proteinExistence type="predicted"/>
<accession>D9SG66</accession>
<feature type="signal peptide" evidence="1">
    <location>
        <begin position="1"/>
        <end position="20"/>
    </location>
</feature>
<sequence length="204" mass="21903" precursor="true">MHARVVLLLIAVISPCSAFAQEQESVKMEAPSAWGGWKKAKEQKGSGVDFTAWVPLDQKGAAWKESITVVVLEPSPSGDAVTNAIRLTLASQAKSCPSSNVVPPKPRSEGIFSVAYAQFYCARLQGSEVGELTFVKAISSARRTYVISMARRIKPFEIRAPGAFVFSPEEEKDPIDWLSAAGKYLSGSVNVCVGPAEKPDVCSP</sequence>
<name>D9SG66_GALCS</name>
<keyword evidence="1" id="KW-0732">Signal</keyword>
<evidence type="ECO:0000313" key="2">
    <source>
        <dbReference type="EMBL" id="ADL55513.1"/>
    </source>
</evidence>
<dbReference type="HOGENOM" id="CLU_1341633_0_0_4"/>
<dbReference type="Proteomes" id="UP000001235">
    <property type="component" value="Chromosome"/>
</dbReference>
<evidence type="ECO:0000313" key="3">
    <source>
        <dbReference type="Proteomes" id="UP000001235"/>
    </source>
</evidence>
<gene>
    <name evidence="2" type="ordered locus">Galf_1494</name>
</gene>
<reference evidence="2 3" key="1">
    <citation type="submission" date="2010-08" db="EMBL/GenBank/DDBJ databases">
        <title>Complete sequence of Gallionella capsiferriformans ES-2.</title>
        <authorList>
            <consortium name="US DOE Joint Genome Institute"/>
            <person name="Lucas S."/>
            <person name="Copeland A."/>
            <person name="Lapidus A."/>
            <person name="Cheng J.-F."/>
            <person name="Bruce D."/>
            <person name="Goodwin L."/>
            <person name="Pitluck S."/>
            <person name="Chertkov O."/>
            <person name="Davenport K.W."/>
            <person name="Detter J.C."/>
            <person name="Han C."/>
            <person name="Tapia R."/>
            <person name="Land M."/>
            <person name="Hauser L."/>
            <person name="Chang Y.-J."/>
            <person name="Jeffries C."/>
            <person name="Kyrpides N."/>
            <person name="Ivanova N."/>
            <person name="Mikhailova N."/>
            <person name="Shelobolina E.S."/>
            <person name="Picardal F."/>
            <person name="Roden E."/>
            <person name="Emerson D."/>
            <person name="Woyke T."/>
        </authorList>
    </citation>
    <scope>NUCLEOTIDE SEQUENCE [LARGE SCALE GENOMIC DNA]</scope>
    <source>
        <strain evidence="2 3">ES-2</strain>
    </source>
</reference>
<dbReference type="STRING" id="395494.Galf_1494"/>
<feature type="chain" id="PRO_5003128190" description="Lipoprotein" evidence="1">
    <location>
        <begin position="21"/>
        <end position="204"/>
    </location>
</feature>
<dbReference type="OrthoDB" id="6213744at2"/>
<evidence type="ECO:0008006" key="4">
    <source>
        <dbReference type="Google" id="ProtNLM"/>
    </source>
</evidence>
<keyword evidence="3" id="KW-1185">Reference proteome</keyword>